<dbReference type="EMBL" id="MTBM01000004">
    <property type="protein sequence ID" value="OSI10739.1"/>
    <property type="molecule type" value="Genomic_DNA"/>
</dbReference>
<proteinExistence type="predicted"/>
<accession>A0ABX3WFH0</accession>
<comment type="caution">
    <text evidence="1">The sequence shown here is derived from an EMBL/GenBank/DDBJ whole genome shotgun (WGS) entry which is preliminary data.</text>
</comment>
<keyword evidence="2" id="KW-1185">Reference proteome</keyword>
<sequence>MKDRMQYAFVSEKIFRRPELNKPSFILNISSKNIPFSKTNRYAKRIVKTVVAIAKKRKSIEASAITD</sequence>
<organism evidence="1 2">
    <name type="scientific">Neisseria zoodegmatis</name>
    <dbReference type="NCBI Taxonomy" id="326523"/>
    <lineage>
        <taxon>Bacteria</taxon>
        <taxon>Pseudomonadati</taxon>
        <taxon>Pseudomonadota</taxon>
        <taxon>Betaproteobacteria</taxon>
        <taxon>Neisseriales</taxon>
        <taxon>Neisseriaceae</taxon>
        <taxon>Neisseria</taxon>
    </lineage>
</organism>
<evidence type="ECO:0000313" key="1">
    <source>
        <dbReference type="EMBL" id="OSI10739.1"/>
    </source>
</evidence>
<name>A0ABX3WFH0_9NEIS</name>
<reference evidence="1 2" key="1">
    <citation type="submission" date="2017-01" db="EMBL/GenBank/DDBJ databases">
        <authorList>
            <person name="Wolfgang W.J."/>
            <person name="Cole J."/>
            <person name="Wroblewski D."/>
            <person name="Mcginnis J."/>
            <person name="Musser K.A."/>
        </authorList>
    </citation>
    <scope>NUCLEOTIDE SEQUENCE [LARGE SCALE GENOMIC DNA]</scope>
    <source>
        <strain evidence="1 2">DSM 21643</strain>
    </source>
</reference>
<gene>
    <name evidence="1" type="ORF">BWD10_04615</name>
</gene>
<evidence type="ECO:0000313" key="2">
    <source>
        <dbReference type="Proteomes" id="UP000193466"/>
    </source>
</evidence>
<dbReference type="Proteomes" id="UP000193466">
    <property type="component" value="Unassembled WGS sequence"/>
</dbReference>
<protein>
    <submittedName>
        <fullName evidence="1">Uncharacterized protein</fullName>
    </submittedName>
</protein>